<name>A0A7M5TZH8_9CNID</name>
<keyword evidence="6" id="KW-0333">Golgi apparatus</keyword>
<keyword evidence="5" id="KW-0653">Protein transport</keyword>
<sequence length="475" mass="54441">MDFSKFSDDNFDVKDWVNHALQPPKDTNVSVENYASNLVMKLQLFIQEVSKSLEETSQVALNNIPRVLREVENIKIETSLLKNQMSMVKDDIRKVEENTASSMKKLVEIDGVKCRMQDACNALQEADKWTILSSEADESFERGDLNQVAEKLIGMQKSLEVLKDVPDYNERLKVLQNHKNKLEALLSPTLVQIFNKHDLDDARHYVELFAQLDRLPQLQLYYNNCHKSSLFKTWRSVREDPNKPMTSWLPIFFDHLLALWHREISWCGQVFPDPIQALCVLMSQTLNSVKPSINDCIIETLRDGEDNLDTLIQLQNGTSRFVQGLEKAVGTFQGNLTTEKNAHLEQLLLVIRSAFTEYLLQYSQLQQTQLMTVIDAFSVESLELSDCAESLSDYIADAFKSADKALDSCLKFTNAYGSVGLIDAYKIFFSAFFGCINEVLHKLRKHYSLDVDSKQDGSSKLGRHYQTMEQFSIRF</sequence>
<dbReference type="Pfam" id="PF10191">
    <property type="entry name" value="COG7"/>
    <property type="match status" value="1"/>
</dbReference>
<evidence type="ECO:0000256" key="3">
    <source>
        <dbReference type="ARBA" id="ARBA00020984"/>
    </source>
</evidence>
<organism evidence="9 10">
    <name type="scientific">Clytia hemisphaerica</name>
    <dbReference type="NCBI Taxonomy" id="252671"/>
    <lineage>
        <taxon>Eukaryota</taxon>
        <taxon>Metazoa</taxon>
        <taxon>Cnidaria</taxon>
        <taxon>Hydrozoa</taxon>
        <taxon>Hydroidolina</taxon>
        <taxon>Leptothecata</taxon>
        <taxon>Obeliida</taxon>
        <taxon>Clytiidae</taxon>
        <taxon>Clytia</taxon>
    </lineage>
</organism>
<dbReference type="Proteomes" id="UP000594262">
    <property type="component" value="Unplaced"/>
</dbReference>
<evidence type="ECO:0000256" key="8">
    <source>
        <dbReference type="ARBA" id="ARBA00031345"/>
    </source>
</evidence>
<keyword evidence="4" id="KW-0813">Transport</keyword>
<proteinExistence type="inferred from homology"/>
<dbReference type="EnsemblMetazoa" id="CLYHEMT003997.1">
    <property type="protein sequence ID" value="CLYHEMP003997.1"/>
    <property type="gene ID" value="CLYHEMG003997"/>
</dbReference>
<evidence type="ECO:0000256" key="4">
    <source>
        <dbReference type="ARBA" id="ARBA00022448"/>
    </source>
</evidence>
<evidence type="ECO:0000256" key="1">
    <source>
        <dbReference type="ARBA" id="ARBA00004395"/>
    </source>
</evidence>
<evidence type="ECO:0000256" key="7">
    <source>
        <dbReference type="ARBA" id="ARBA00023136"/>
    </source>
</evidence>
<evidence type="ECO:0000256" key="6">
    <source>
        <dbReference type="ARBA" id="ARBA00023034"/>
    </source>
</evidence>
<comment type="subcellular location">
    <subcellularLocation>
        <location evidence="1">Golgi apparatus membrane</location>
        <topology evidence="1">Peripheral membrane protein</topology>
    </subcellularLocation>
</comment>
<keyword evidence="10" id="KW-1185">Reference proteome</keyword>
<protein>
    <recommendedName>
        <fullName evidence="3">Conserved oligomeric Golgi complex subunit 7</fullName>
    </recommendedName>
    <alternativeName>
        <fullName evidence="8">Component of oligomeric Golgi complex 7</fullName>
    </alternativeName>
</protein>
<dbReference type="InterPro" id="IPR019335">
    <property type="entry name" value="COG7"/>
</dbReference>
<dbReference type="GO" id="GO:0007030">
    <property type="term" value="P:Golgi organization"/>
    <property type="evidence" value="ECO:0007669"/>
    <property type="project" value="TreeGrafter"/>
</dbReference>
<dbReference type="PANTHER" id="PTHR21443:SF0">
    <property type="entry name" value="CONSERVED OLIGOMERIC GOLGI COMPLEX SUBUNIT 7"/>
    <property type="match status" value="1"/>
</dbReference>
<keyword evidence="7" id="KW-0472">Membrane</keyword>
<comment type="similarity">
    <text evidence="2">Belongs to the COG7 family.</text>
</comment>
<dbReference type="PANTHER" id="PTHR21443">
    <property type="entry name" value="CONSERVED OLIGOMERIC GOLGI COMPLEX COMPONENT 7"/>
    <property type="match status" value="1"/>
</dbReference>
<evidence type="ECO:0000256" key="5">
    <source>
        <dbReference type="ARBA" id="ARBA00022927"/>
    </source>
</evidence>
<accession>A0A7M5TZH8</accession>
<dbReference type="AlphaFoldDB" id="A0A7M5TZH8"/>
<reference evidence="9" key="1">
    <citation type="submission" date="2021-01" db="UniProtKB">
        <authorList>
            <consortium name="EnsemblMetazoa"/>
        </authorList>
    </citation>
    <scope>IDENTIFICATION</scope>
</reference>
<dbReference type="GO" id="GO:0006886">
    <property type="term" value="P:intracellular protein transport"/>
    <property type="evidence" value="ECO:0007669"/>
    <property type="project" value="InterPro"/>
</dbReference>
<dbReference type="OrthoDB" id="245173at2759"/>
<evidence type="ECO:0000313" key="9">
    <source>
        <dbReference type="EnsemblMetazoa" id="CLYHEMP003997.1"/>
    </source>
</evidence>
<evidence type="ECO:0000313" key="10">
    <source>
        <dbReference type="Proteomes" id="UP000594262"/>
    </source>
</evidence>
<dbReference type="GO" id="GO:0017119">
    <property type="term" value="C:Golgi transport complex"/>
    <property type="evidence" value="ECO:0007669"/>
    <property type="project" value="InterPro"/>
</dbReference>
<dbReference type="GO" id="GO:0006890">
    <property type="term" value="P:retrograde vesicle-mediated transport, Golgi to endoplasmic reticulum"/>
    <property type="evidence" value="ECO:0007669"/>
    <property type="project" value="TreeGrafter"/>
</dbReference>
<dbReference type="GO" id="GO:0000139">
    <property type="term" value="C:Golgi membrane"/>
    <property type="evidence" value="ECO:0007669"/>
    <property type="project" value="UniProtKB-SubCell"/>
</dbReference>
<evidence type="ECO:0000256" key="2">
    <source>
        <dbReference type="ARBA" id="ARBA00005831"/>
    </source>
</evidence>